<accession>C7RLN6</accession>
<dbReference type="EMBL" id="CP001715">
    <property type="protein sequence ID" value="ACV33930.1"/>
    <property type="molecule type" value="Genomic_DNA"/>
</dbReference>
<sequence length="264" mass="29652">MSQRGFPSPGGLFAPLSPLLERIAFAPDLAALAVLSSTHRVQTRSGRRVSFLPPATDGLDYETRIWTRGEVATRPDNWHDFFNALVWLTFPHAKAVLNARHVEALAADATPGRSGRGHDRDAMTHFDECGVIVVASDPSLLALLRGFQWQKLFWERRLDLGRSLRCFVFGHATYEQLLQPFRGLTAKGVLYEATEDWFRRPLAAQLTDLDQRLSSELAAGDHRDPRAFHPLPLLGLPGVTPDSENPAYYADRWQFRPGRSRRGV</sequence>
<dbReference type="Pfam" id="PF11227">
    <property type="entry name" value="DUF3025"/>
    <property type="match status" value="1"/>
</dbReference>
<evidence type="ECO:0000313" key="1">
    <source>
        <dbReference type="EMBL" id="ACV33930.1"/>
    </source>
</evidence>
<dbReference type="HOGENOM" id="CLU_067037_1_0_4"/>
<dbReference type="eggNOG" id="ENOG502ZBX5">
    <property type="taxonomic scope" value="Bacteria"/>
</dbReference>
<reference evidence="1" key="1">
    <citation type="submission" date="2009-08" db="EMBL/GenBank/DDBJ databases">
        <authorList>
            <consortium name="US DOE Joint Genome Institute"/>
            <person name="Lucas S."/>
            <person name="Copeland A."/>
            <person name="Lapidus A."/>
            <person name="Glavina del Rio T."/>
            <person name="Dalin E."/>
            <person name="Tice H."/>
            <person name="Bruce D."/>
            <person name="Barry K."/>
            <person name="Pitluck S."/>
            <person name="Lowry S."/>
            <person name="Larimer F."/>
            <person name="Land M."/>
            <person name="Hauser L."/>
            <person name="Kyrpides N."/>
            <person name="Ivanova N."/>
            <person name="McMahon K.D."/>
            <person name="Hugenholtz P."/>
        </authorList>
    </citation>
    <scope>NUCLEOTIDE SEQUENCE</scope>
    <source>
        <strain evidence="1">UW-1</strain>
    </source>
</reference>
<proteinExistence type="predicted"/>
<dbReference type="OrthoDB" id="5292474at2"/>
<reference evidence="1" key="2">
    <citation type="submission" date="2009-09" db="EMBL/GenBank/DDBJ databases">
        <title>Complete sequence of chromosome of Candidatus Accumulibacter phosphatis clade IIA str. UW-1.</title>
        <authorList>
            <consortium name="US DOE Joint Genome Institute"/>
            <person name="Martin H.G."/>
            <person name="Ivanova N."/>
            <person name="Kunin V."/>
            <person name="Warnecke F."/>
            <person name="Barry K."/>
            <person name="He S."/>
            <person name="Salamov A."/>
            <person name="Szeto E."/>
            <person name="Dalin E."/>
            <person name="Pangilinan J.L."/>
            <person name="Lapidus A."/>
            <person name="Lowry S."/>
            <person name="Kyrpides N.C."/>
            <person name="McMahon K.D."/>
            <person name="Hugenholtz P."/>
        </authorList>
    </citation>
    <scope>NUCLEOTIDE SEQUENCE [LARGE SCALE GENOMIC DNA]</scope>
    <source>
        <strain evidence="1">UW-1</strain>
    </source>
</reference>
<dbReference type="KEGG" id="app:CAP2UW1_0581"/>
<dbReference type="AlphaFoldDB" id="C7RLN6"/>
<dbReference type="InterPro" id="IPR021390">
    <property type="entry name" value="DUF3025"/>
</dbReference>
<gene>
    <name evidence="1" type="ordered locus">CAP2UW1_0581</name>
</gene>
<protein>
    <recommendedName>
        <fullName evidence="2">Transmembrane protein</fullName>
    </recommendedName>
</protein>
<name>C7RLN6_ACCRE</name>
<dbReference type="STRING" id="522306.CAP2UW1_0581"/>
<organism evidence="1">
    <name type="scientific">Accumulibacter regalis</name>
    <dbReference type="NCBI Taxonomy" id="522306"/>
    <lineage>
        <taxon>Bacteria</taxon>
        <taxon>Pseudomonadati</taxon>
        <taxon>Pseudomonadota</taxon>
        <taxon>Betaproteobacteria</taxon>
        <taxon>Candidatus Accumulibacter</taxon>
    </lineage>
</organism>
<evidence type="ECO:0008006" key="2">
    <source>
        <dbReference type="Google" id="ProtNLM"/>
    </source>
</evidence>